<gene>
    <name evidence="1" type="ORF">NJ75_04237</name>
</gene>
<dbReference type="EMBL" id="JRVC01000030">
    <property type="protein sequence ID" value="KHS42330.1"/>
    <property type="molecule type" value="Genomic_DNA"/>
</dbReference>
<evidence type="ECO:0000313" key="2">
    <source>
        <dbReference type="Proteomes" id="UP000031338"/>
    </source>
</evidence>
<dbReference type="AlphaFoldDB" id="A0A0B8Z7X5"/>
<protein>
    <submittedName>
        <fullName evidence="1">Conjugal transfer pilus assembly protein TraW</fullName>
    </submittedName>
</protein>
<dbReference type="InterPro" id="IPR014114">
    <property type="entry name" value="TraW"/>
</dbReference>
<sequence length="231" mass="24710">MRPFAALIAASGLALLVGWPGISGLRAADYGQMGQTFPIIETDLLTTIETRLRTLEANGGIERMQRQMQEQAVASVRRPKPVDGMTPASVKREWLFDPSIVTEDDIVDAKGNLIAARGTRVNPLDMVQLSQALVFVDGDNAAELAWAVKTWSDARAKIIFVSGSPFDAMKPWQRRFYFDQGGTLTAKFGIRHTPAVVSAAGANLKISEVPLPPAAAAPARAPVLSGGGKVS</sequence>
<reference evidence="1 2" key="1">
    <citation type="submission" date="2014-10" db="EMBL/GenBank/DDBJ databases">
        <title>Draft genome sequence of Novosphingobium subterraneum DSM 12447.</title>
        <authorList>
            <person name="Gan H.M."/>
            <person name="Gan H.Y."/>
            <person name="Savka M.A."/>
        </authorList>
    </citation>
    <scope>NUCLEOTIDE SEQUENCE [LARGE SCALE GENOMIC DNA]</scope>
    <source>
        <strain evidence="1 2">DSM 12447</strain>
    </source>
</reference>
<comment type="caution">
    <text evidence="1">The sequence shown here is derived from an EMBL/GenBank/DDBJ whole genome shotgun (WGS) entry which is preliminary data.</text>
</comment>
<organism evidence="1 2">
    <name type="scientific">Novosphingobium subterraneum</name>
    <dbReference type="NCBI Taxonomy" id="48936"/>
    <lineage>
        <taxon>Bacteria</taxon>
        <taxon>Pseudomonadati</taxon>
        <taxon>Pseudomonadota</taxon>
        <taxon>Alphaproteobacteria</taxon>
        <taxon>Sphingomonadales</taxon>
        <taxon>Sphingomonadaceae</taxon>
        <taxon>Novosphingobium</taxon>
    </lineage>
</organism>
<keyword evidence="2" id="KW-1185">Reference proteome</keyword>
<accession>A0A0B8Z7X5</accession>
<name>A0A0B8Z7X5_9SPHN</name>
<dbReference type="PATRIC" id="fig|48936.3.peg.4268"/>
<dbReference type="RefSeq" id="WP_010890977.1">
    <property type="nucleotide sequence ID" value="NZ_JBNNWK010000013.1"/>
</dbReference>
<dbReference type="STRING" id="48936.NJ75_04237"/>
<proteinExistence type="predicted"/>
<dbReference type="NCBIfam" id="TIGR02743">
    <property type="entry name" value="TraW"/>
    <property type="match status" value="1"/>
</dbReference>
<dbReference type="Proteomes" id="UP000031338">
    <property type="component" value="Unassembled WGS sequence"/>
</dbReference>
<evidence type="ECO:0000313" key="1">
    <source>
        <dbReference type="EMBL" id="KHS42330.1"/>
    </source>
</evidence>